<feature type="compositionally biased region" description="Low complexity" evidence="4">
    <location>
        <begin position="53"/>
        <end position="68"/>
    </location>
</feature>
<keyword evidence="3" id="KW-0276">Fatty acid metabolism</keyword>
<keyword evidence="3" id="KW-0275">Fatty acid biosynthesis</keyword>
<evidence type="ECO:0000313" key="7">
    <source>
        <dbReference type="Proteomes" id="UP000824160"/>
    </source>
</evidence>
<evidence type="ECO:0000256" key="1">
    <source>
        <dbReference type="ARBA" id="ARBA00017562"/>
    </source>
</evidence>
<keyword evidence="2 3" id="KW-0092">Biotin</keyword>
<feature type="region of interest" description="Disordered" evidence="4">
    <location>
        <begin position="53"/>
        <end position="73"/>
    </location>
</feature>
<dbReference type="GO" id="GO:0003989">
    <property type="term" value="F:acetyl-CoA carboxylase activity"/>
    <property type="evidence" value="ECO:0007669"/>
    <property type="project" value="InterPro"/>
</dbReference>
<sequence length="152" mass="16005">MKLSLDEVRGLMEAFSSSGLTSFSLKDGDFELSLSSEKPEQVYVCPPAAPAGVPAPAAAPAAQPSAPAAKEEEISGNVVKSPIVGTFYASAAPDKPPYVTVGKTVQEGDVLFIIESMKLMNEVTSEFNGTVEKILVQNGQAVEYGQPIMVIR</sequence>
<evidence type="ECO:0000259" key="5">
    <source>
        <dbReference type="PROSITE" id="PS50968"/>
    </source>
</evidence>
<name>A0A9D1H5X0_9FIRM</name>
<reference evidence="6" key="1">
    <citation type="submission" date="2020-10" db="EMBL/GenBank/DDBJ databases">
        <authorList>
            <person name="Gilroy R."/>
        </authorList>
    </citation>
    <scope>NUCLEOTIDE SEQUENCE</scope>
    <source>
        <strain evidence="6">ChiBcec7-5410</strain>
    </source>
</reference>
<feature type="domain" description="Lipoyl-binding" evidence="5">
    <location>
        <begin position="76"/>
        <end position="152"/>
    </location>
</feature>
<gene>
    <name evidence="6" type="primary">accB</name>
    <name evidence="6" type="ORF">IAC43_03905</name>
</gene>
<keyword evidence="3" id="KW-0443">Lipid metabolism</keyword>
<proteinExistence type="predicted"/>
<dbReference type="PROSITE" id="PS50968">
    <property type="entry name" value="BIOTINYL_LIPOYL"/>
    <property type="match status" value="1"/>
</dbReference>
<organism evidence="6 7">
    <name type="scientific">Candidatus Faecivivens stercoripullorum</name>
    <dbReference type="NCBI Taxonomy" id="2840805"/>
    <lineage>
        <taxon>Bacteria</taxon>
        <taxon>Bacillati</taxon>
        <taxon>Bacillota</taxon>
        <taxon>Clostridia</taxon>
        <taxon>Eubacteriales</taxon>
        <taxon>Oscillospiraceae</taxon>
        <taxon>Oscillospiraceae incertae sedis</taxon>
        <taxon>Candidatus Faecivivens</taxon>
    </lineage>
</organism>
<evidence type="ECO:0000256" key="3">
    <source>
        <dbReference type="RuleBase" id="RU364072"/>
    </source>
</evidence>
<dbReference type="GO" id="GO:0009317">
    <property type="term" value="C:acetyl-CoA carboxylase complex"/>
    <property type="evidence" value="ECO:0007669"/>
    <property type="project" value="InterPro"/>
</dbReference>
<evidence type="ECO:0000256" key="4">
    <source>
        <dbReference type="SAM" id="MobiDB-lite"/>
    </source>
</evidence>
<dbReference type="InterPro" id="IPR011053">
    <property type="entry name" value="Single_hybrid_motif"/>
</dbReference>
<dbReference type="PANTHER" id="PTHR45266:SF3">
    <property type="entry name" value="OXALOACETATE DECARBOXYLASE ALPHA CHAIN"/>
    <property type="match status" value="1"/>
</dbReference>
<accession>A0A9D1H5X0</accession>
<protein>
    <recommendedName>
        <fullName evidence="1 3">Biotin carboxyl carrier protein of acetyl-CoA carboxylase</fullName>
    </recommendedName>
</protein>
<dbReference type="InterPro" id="IPR001249">
    <property type="entry name" value="AcCoA_biotinCC"/>
</dbReference>
<comment type="caution">
    <text evidence="6">The sequence shown here is derived from an EMBL/GenBank/DDBJ whole genome shotgun (WGS) entry which is preliminary data.</text>
</comment>
<dbReference type="Pfam" id="PF00364">
    <property type="entry name" value="Biotin_lipoyl"/>
    <property type="match status" value="1"/>
</dbReference>
<dbReference type="CDD" id="cd06850">
    <property type="entry name" value="biotinyl_domain"/>
    <property type="match status" value="1"/>
</dbReference>
<evidence type="ECO:0000256" key="2">
    <source>
        <dbReference type="ARBA" id="ARBA00023267"/>
    </source>
</evidence>
<evidence type="ECO:0000313" key="6">
    <source>
        <dbReference type="EMBL" id="HIT94305.1"/>
    </source>
</evidence>
<dbReference type="InterPro" id="IPR000089">
    <property type="entry name" value="Biotin_lipoyl"/>
</dbReference>
<comment type="function">
    <text evidence="3">This protein is a component of the acetyl coenzyme A carboxylase complex; first, biotin carboxylase catalyzes the carboxylation of the carrier protein and then the transcarboxylase transfers the carboxyl group to form malonyl-CoA.</text>
</comment>
<reference evidence="6" key="2">
    <citation type="journal article" date="2021" name="PeerJ">
        <title>Extensive microbial diversity within the chicken gut microbiome revealed by metagenomics and culture.</title>
        <authorList>
            <person name="Gilroy R."/>
            <person name="Ravi A."/>
            <person name="Getino M."/>
            <person name="Pursley I."/>
            <person name="Horton D.L."/>
            <person name="Alikhan N.F."/>
            <person name="Baker D."/>
            <person name="Gharbi K."/>
            <person name="Hall N."/>
            <person name="Watson M."/>
            <person name="Adriaenssens E.M."/>
            <person name="Foster-Nyarko E."/>
            <person name="Jarju S."/>
            <person name="Secka A."/>
            <person name="Antonio M."/>
            <person name="Oren A."/>
            <person name="Chaudhuri R.R."/>
            <person name="La Ragione R."/>
            <person name="Hildebrand F."/>
            <person name="Pallen M.J."/>
        </authorList>
    </citation>
    <scope>NUCLEOTIDE SEQUENCE</scope>
    <source>
        <strain evidence="6">ChiBcec7-5410</strain>
    </source>
</reference>
<dbReference type="GO" id="GO:0006633">
    <property type="term" value="P:fatty acid biosynthetic process"/>
    <property type="evidence" value="ECO:0007669"/>
    <property type="project" value="UniProtKB-KW"/>
</dbReference>
<dbReference type="AlphaFoldDB" id="A0A9D1H5X0"/>
<dbReference type="Gene3D" id="2.40.50.100">
    <property type="match status" value="1"/>
</dbReference>
<keyword evidence="3" id="KW-0444">Lipid biosynthesis</keyword>
<dbReference type="NCBIfam" id="TIGR00531">
    <property type="entry name" value="BCCP"/>
    <property type="match status" value="1"/>
</dbReference>
<comment type="pathway">
    <text evidence="3">Lipid metabolism; fatty acid biosynthesis.</text>
</comment>
<dbReference type="SUPFAM" id="SSF51230">
    <property type="entry name" value="Single hybrid motif"/>
    <property type="match status" value="1"/>
</dbReference>
<dbReference type="PRINTS" id="PR01071">
    <property type="entry name" value="ACOABIOTINCC"/>
</dbReference>
<dbReference type="PANTHER" id="PTHR45266">
    <property type="entry name" value="OXALOACETATE DECARBOXYLASE ALPHA CHAIN"/>
    <property type="match status" value="1"/>
</dbReference>
<dbReference type="InterPro" id="IPR050709">
    <property type="entry name" value="Biotin_Carboxyl_Carrier/Decarb"/>
</dbReference>
<dbReference type="EMBL" id="DVLW01000106">
    <property type="protein sequence ID" value="HIT94305.1"/>
    <property type="molecule type" value="Genomic_DNA"/>
</dbReference>
<dbReference type="Proteomes" id="UP000824160">
    <property type="component" value="Unassembled WGS sequence"/>
</dbReference>